<dbReference type="AlphaFoldDB" id="A0A6S6LY90"/>
<name>A0A6S6LY90_9BACT</name>
<accession>A0A6S6LY90</accession>
<dbReference type="KEGG" id="gbn:GEOBRER4_13130"/>
<dbReference type="Proteomes" id="UP000515472">
    <property type="component" value="Chromosome"/>
</dbReference>
<evidence type="ECO:0000313" key="1">
    <source>
        <dbReference type="EMBL" id="BCG46563.1"/>
    </source>
</evidence>
<organism evidence="1 2">
    <name type="scientific">Citrifermentans bremense</name>
    <dbReference type="NCBI Taxonomy" id="60035"/>
    <lineage>
        <taxon>Bacteria</taxon>
        <taxon>Pseudomonadati</taxon>
        <taxon>Thermodesulfobacteriota</taxon>
        <taxon>Desulfuromonadia</taxon>
        <taxon>Geobacterales</taxon>
        <taxon>Geobacteraceae</taxon>
        <taxon>Citrifermentans</taxon>
    </lineage>
</organism>
<proteinExistence type="predicted"/>
<gene>
    <name evidence="1" type="ORF">GEOBRER4_n1364</name>
</gene>
<sequence>MGILALRDEAKTCGGADQYGPRSVVFKLKTIDTYTQQHLLGLGGVLLHAPLIAKSGAHAAAHHLREVDYGNAH</sequence>
<reference evidence="1 2" key="1">
    <citation type="submission" date="2020-06" db="EMBL/GenBank/DDBJ databases">
        <title>Interaction of electrochemicaly active bacteria, Geobacter bremensis R4 on different carbon anode.</title>
        <authorList>
            <person name="Meng L."/>
            <person name="Yoshida N."/>
        </authorList>
    </citation>
    <scope>NUCLEOTIDE SEQUENCE [LARGE SCALE GENOMIC DNA]</scope>
    <source>
        <strain evidence="1 2">R4</strain>
    </source>
</reference>
<keyword evidence="2" id="KW-1185">Reference proteome</keyword>
<dbReference type="EMBL" id="AP023213">
    <property type="protein sequence ID" value="BCG46563.1"/>
    <property type="molecule type" value="Genomic_DNA"/>
</dbReference>
<protein>
    <submittedName>
        <fullName evidence="1">Uncharacterized protein</fullName>
    </submittedName>
</protein>
<evidence type="ECO:0000313" key="2">
    <source>
        <dbReference type="Proteomes" id="UP000515472"/>
    </source>
</evidence>